<name>A0A0L0T862_ALLM3</name>
<feature type="compositionally biased region" description="Acidic residues" evidence="1">
    <location>
        <begin position="245"/>
        <end position="256"/>
    </location>
</feature>
<organism evidence="2 3">
    <name type="scientific">Allomyces macrogynus (strain ATCC 38327)</name>
    <name type="common">Allomyces javanicus var. macrogynus</name>
    <dbReference type="NCBI Taxonomy" id="578462"/>
    <lineage>
        <taxon>Eukaryota</taxon>
        <taxon>Fungi</taxon>
        <taxon>Fungi incertae sedis</taxon>
        <taxon>Blastocladiomycota</taxon>
        <taxon>Blastocladiomycetes</taxon>
        <taxon>Blastocladiales</taxon>
        <taxon>Blastocladiaceae</taxon>
        <taxon>Allomyces</taxon>
    </lineage>
</organism>
<accession>A0A0L0T862</accession>
<reference evidence="3" key="2">
    <citation type="submission" date="2009-11" db="EMBL/GenBank/DDBJ databases">
        <title>The Genome Sequence of Allomyces macrogynus strain ATCC 38327.</title>
        <authorList>
            <consortium name="The Broad Institute Genome Sequencing Platform"/>
            <person name="Russ C."/>
            <person name="Cuomo C."/>
            <person name="Shea T."/>
            <person name="Young S.K."/>
            <person name="Zeng Q."/>
            <person name="Koehrsen M."/>
            <person name="Haas B."/>
            <person name="Borodovsky M."/>
            <person name="Guigo R."/>
            <person name="Alvarado L."/>
            <person name="Berlin A."/>
            <person name="Borenstein D."/>
            <person name="Chen Z."/>
            <person name="Engels R."/>
            <person name="Freedman E."/>
            <person name="Gellesch M."/>
            <person name="Goldberg J."/>
            <person name="Griggs A."/>
            <person name="Gujja S."/>
            <person name="Heiman D."/>
            <person name="Hepburn T."/>
            <person name="Howarth C."/>
            <person name="Jen D."/>
            <person name="Larson L."/>
            <person name="Lewis B."/>
            <person name="Mehta T."/>
            <person name="Park D."/>
            <person name="Pearson M."/>
            <person name="Roberts A."/>
            <person name="Saif S."/>
            <person name="Shenoy N."/>
            <person name="Sisk P."/>
            <person name="Stolte C."/>
            <person name="Sykes S."/>
            <person name="Walk T."/>
            <person name="White J."/>
            <person name="Yandava C."/>
            <person name="Burger G."/>
            <person name="Gray M.W."/>
            <person name="Holland P.W.H."/>
            <person name="King N."/>
            <person name="Lang F.B.F."/>
            <person name="Roger A.J."/>
            <person name="Ruiz-Trillo I."/>
            <person name="Lander E."/>
            <person name="Nusbaum C."/>
        </authorList>
    </citation>
    <scope>NUCLEOTIDE SEQUENCE [LARGE SCALE GENOMIC DNA]</scope>
    <source>
        <strain evidence="3">ATCC 38327</strain>
    </source>
</reference>
<reference evidence="2 3" key="1">
    <citation type="submission" date="2009-11" db="EMBL/GenBank/DDBJ databases">
        <title>Annotation of Allomyces macrogynus ATCC 38327.</title>
        <authorList>
            <consortium name="The Broad Institute Genome Sequencing Platform"/>
            <person name="Russ C."/>
            <person name="Cuomo C."/>
            <person name="Burger G."/>
            <person name="Gray M.W."/>
            <person name="Holland P.W.H."/>
            <person name="King N."/>
            <person name="Lang F.B.F."/>
            <person name="Roger A.J."/>
            <person name="Ruiz-Trillo I."/>
            <person name="Young S.K."/>
            <person name="Zeng Q."/>
            <person name="Gargeya S."/>
            <person name="Fitzgerald M."/>
            <person name="Haas B."/>
            <person name="Abouelleil A."/>
            <person name="Alvarado L."/>
            <person name="Arachchi H.M."/>
            <person name="Berlin A."/>
            <person name="Chapman S.B."/>
            <person name="Gearin G."/>
            <person name="Goldberg J."/>
            <person name="Griggs A."/>
            <person name="Gujja S."/>
            <person name="Hansen M."/>
            <person name="Heiman D."/>
            <person name="Howarth C."/>
            <person name="Larimer J."/>
            <person name="Lui A."/>
            <person name="MacDonald P.J.P."/>
            <person name="McCowen C."/>
            <person name="Montmayeur A."/>
            <person name="Murphy C."/>
            <person name="Neiman D."/>
            <person name="Pearson M."/>
            <person name="Priest M."/>
            <person name="Roberts A."/>
            <person name="Saif S."/>
            <person name="Shea T."/>
            <person name="Sisk P."/>
            <person name="Stolte C."/>
            <person name="Sykes S."/>
            <person name="Wortman J."/>
            <person name="Nusbaum C."/>
            <person name="Birren B."/>
        </authorList>
    </citation>
    <scope>NUCLEOTIDE SEQUENCE [LARGE SCALE GENOMIC DNA]</scope>
    <source>
        <strain evidence="2 3">ATCC 38327</strain>
    </source>
</reference>
<feature type="region of interest" description="Disordered" evidence="1">
    <location>
        <begin position="504"/>
        <end position="528"/>
    </location>
</feature>
<dbReference type="EMBL" id="GG745368">
    <property type="protein sequence ID" value="KNE70896.1"/>
    <property type="molecule type" value="Genomic_DNA"/>
</dbReference>
<feature type="compositionally biased region" description="Low complexity" evidence="1">
    <location>
        <begin position="315"/>
        <end position="324"/>
    </location>
</feature>
<evidence type="ECO:0000313" key="2">
    <source>
        <dbReference type="EMBL" id="KNE70896.1"/>
    </source>
</evidence>
<evidence type="ECO:0000313" key="3">
    <source>
        <dbReference type="Proteomes" id="UP000054350"/>
    </source>
</evidence>
<keyword evidence="3" id="KW-1185">Reference proteome</keyword>
<feature type="compositionally biased region" description="Low complexity" evidence="1">
    <location>
        <begin position="207"/>
        <end position="217"/>
    </location>
</feature>
<dbReference type="VEuPathDB" id="FungiDB:AMAG_14990"/>
<evidence type="ECO:0000256" key="1">
    <source>
        <dbReference type="SAM" id="MobiDB-lite"/>
    </source>
</evidence>
<protein>
    <submittedName>
        <fullName evidence="2">Uncharacterized protein</fullName>
    </submittedName>
</protein>
<feature type="compositionally biased region" description="Pro residues" evidence="1">
    <location>
        <begin position="178"/>
        <end position="193"/>
    </location>
</feature>
<feature type="region of interest" description="Disordered" evidence="1">
    <location>
        <begin position="137"/>
        <end position="404"/>
    </location>
</feature>
<proteinExistence type="predicted"/>
<feature type="compositionally biased region" description="Polar residues" evidence="1">
    <location>
        <begin position="463"/>
        <end position="474"/>
    </location>
</feature>
<feature type="region of interest" description="Disordered" evidence="1">
    <location>
        <begin position="588"/>
        <end position="664"/>
    </location>
</feature>
<sequence length="678" mass="72092">MASSGNAGGGRRLYVGRKTGETMPADLQFEDDGTIAPEAFINAFAEHDRRATTASVASHADTEFDFDYDDDESLFLNFVDFEKGDRPSTTEFAIPSAIDLGADDDANGAAAPPPAPLISRRHTLSTAAFKTASPLRAPPLTVVSTPSPPPHRPSMSSPVQAAATVTKNPFQPKRVLPRTPPRPASVPVPPDAPAAPGTKTPPHRITSRMVVPSSSPRPQRKNSAASVTVELSQSQDLDLAHMRLDDDDDDDDDDEANHDADEMQVDHEDSHAAEPSKPPTPPAGPARQALRKSTSEARFQYSELLDTTPPPPAPRLGSPAAPAAHASQLPSMDDELARHDEATQTMRGAARTMSPTVHPASLTLSQDDAPLPPTRGAPAIFDRALKPRPKASRPSQAARALFATPAAKGETATLYAPAHGSSAVDRLALTVTPGSDTGTPFDRNDLRRKRERARELLGKRRSASTPASQRSPITAPSFLADIQGPLARTTAALKLQLSQLAAEAAAPAETDRPSSPPLPPQAPQHAARRKLALPVIPPKPVLTSRSTKALLAVRATTRTRSAALASVASAPAAVHTKDTVRALAAEAPAHAGDCSDTDHRPEDRDDNELVSESERIELNTPDHRPMSAALEDPASPLARPRAHHRRRRQYAVMRSRSGPPVSVAKQEAAPVFEGFAFC</sequence>
<gene>
    <name evidence="2" type="ORF">AMAG_14990</name>
</gene>
<dbReference type="Proteomes" id="UP000054350">
    <property type="component" value="Unassembled WGS sequence"/>
</dbReference>
<feature type="compositionally biased region" description="Basic residues" evidence="1">
    <location>
        <begin position="640"/>
        <end position="649"/>
    </location>
</feature>
<feature type="compositionally biased region" description="Polar residues" evidence="1">
    <location>
        <begin position="221"/>
        <end position="235"/>
    </location>
</feature>
<feature type="compositionally biased region" description="Basic and acidic residues" evidence="1">
    <location>
        <begin position="257"/>
        <end position="274"/>
    </location>
</feature>
<feature type="region of interest" description="Disordered" evidence="1">
    <location>
        <begin position="418"/>
        <end position="476"/>
    </location>
</feature>
<dbReference type="AlphaFoldDB" id="A0A0L0T862"/>
<dbReference type="OMA" id="RTEDPIC"/>
<feature type="compositionally biased region" description="Basic and acidic residues" evidence="1">
    <location>
        <begin position="612"/>
        <end position="625"/>
    </location>
</feature>